<feature type="region of interest" description="Disordered" evidence="1">
    <location>
        <begin position="181"/>
        <end position="235"/>
    </location>
</feature>
<feature type="non-terminal residue" evidence="2">
    <location>
        <position position="1"/>
    </location>
</feature>
<reference evidence="2 3" key="1">
    <citation type="journal article" date="2018" name="Evol. Lett.">
        <title>Horizontal gene cluster transfer increased hallucinogenic mushroom diversity.</title>
        <authorList>
            <person name="Reynolds H.T."/>
            <person name="Vijayakumar V."/>
            <person name="Gluck-Thaler E."/>
            <person name="Korotkin H.B."/>
            <person name="Matheny P.B."/>
            <person name="Slot J.C."/>
        </authorList>
    </citation>
    <scope>NUCLEOTIDE SEQUENCE [LARGE SCALE GENOMIC DNA]</scope>
    <source>
        <strain evidence="2 3">2631</strain>
    </source>
</reference>
<name>A0A409XB78_PSICY</name>
<accession>A0A409XB78</accession>
<gene>
    <name evidence="2" type="ORF">CVT25_013686</name>
</gene>
<feature type="compositionally biased region" description="Acidic residues" evidence="1">
    <location>
        <begin position="195"/>
        <end position="204"/>
    </location>
</feature>
<keyword evidence="3" id="KW-1185">Reference proteome</keyword>
<evidence type="ECO:0000256" key="1">
    <source>
        <dbReference type="SAM" id="MobiDB-lite"/>
    </source>
</evidence>
<evidence type="ECO:0000313" key="2">
    <source>
        <dbReference type="EMBL" id="PPQ88058.1"/>
    </source>
</evidence>
<sequence>CIGIEGFFCLICNNINFHLKPIWYFTAKEIAEYMPVAVGKKWDTSGVTSKLEAFAIAGCDVINLNCTSQQKAHQLKREISDMIGQMLVVIIGNLKATMKYVNYKEAIYSIELVGWTHKKFGNPNELSNSLEPLRALWSVLKNSSCKFVKLSLAEHKAQINQYQSNIMSGKIVCKGQKKSKDARKCKKANGTGSSGEDDDDDEGSTEQPHKQVKSCANVDDSDVGGNNDFPNAPAS</sequence>
<dbReference type="Proteomes" id="UP000283269">
    <property type="component" value="Unassembled WGS sequence"/>
</dbReference>
<dbReference type="AlphaFoldDB" id="A0A409XB78"/>
<protein>
    <submittedName>
        <fullName evidence="2">Uncharacterized protein</fullName>
    </submittedName>
</protein>
<comment type="caution">
    <text evidence="2">The sequence shown here is derived from an EMBL/GenBank/DDBJ whole genome shotgun (WGS) entry which is preliminary data.</text>
</comment>
<organism evidence="2 3">
    <name type="scientific">Psilocybe cyanescens</name>
    <dbReference type="NCBI Taxonomy" id="93625"/>
    <lineage>
        <taxon>Eukaryota</taxon>
        <taxon>Fungi</taxon>
        <taxon>Dikarya</taxon>
        <taxon>Basidiomycota</taxon>
        <taxon>Agaricomycotina</taxon>
        <taxon>Agaricomycetes</taxon>
        <taxon>Agaricomycetidae</taxon>
        <taxon>Agaricales</taxon>
        <taxon>Agaricineae</taxon>
        <taxon>Strophariaceae</taxon>
        <taxon>Psilocybe</taxon>
    </lineage>
</organism>
<dbReference type="OrthoDB" id="3048720at2759"/>
<evidence type="ECO:0000313" key="3">
    <source>
        <dbReference type="Proteomes" id="UP000283269"/>
    </source>
</evidence>
<proteinExistence type="predicted"/>
<dbReference type="InParanoid" id="A0A409XB78"/>
<dbReference type="EMBL" id="NHYD01002161">
    <property type="protein sequence ID" value="PPQ88058.1"/>
    <property type="molecule type" value="Genomic_DNA"/>
</dbReference>